<dbReference type="NCBIfam" id="TIGR04183">
    <property type="entry name" value="Por_Secre_tail"/>
    <property type="match status" value="1"/>
</dbReference>
<gene>
    <name evidence="3" type="ORF">DYU11_05580</name>
</gene>
<dbReference type="AlphaFoldDB" id="A0A418MJU7"/>
<dbReference type="OrthoDB" id="958574at2"/>
<feature type="chain" id="PRO_5019312813" evidence="1">
    <location>
        <begin position="20"/>
        <end position="181"/>
    </location>
</feature>
<keyword evidence="4" id="KW-1185">Reference proteome</keyword>
<dbReference type="RefSeq" id="WP_119666606.1">
    <property type="nucleotide sequence ID" value="NZ_QXED01000001.1"/>
</dbReference>
<protein>
    <submittedName>
        <fullName evidence="3">T9SS C-terminal target domain-containing protein</fullName>
    </submittedName>
</protein>
<dbReference type="InterPro" id="IPR026444">
    <property type="entry name" value="Secre_tail"/>
</dbReference>
<dbReference type="EMBL" id="QXED01000001">
    <property type="protein sequence ID" value="RIV27768.1"/>
    <property type="molecule type" value="Genomic_DNA"/>
</dbReference>
<evidence type="ECO:0000313" key="4">
    <source>
        <dbReference type="Proteomes" id="UP000283523"/>
    </source>
</evidence>
<reference evidence="3 4" key="1">
    <citation type="submission" date="2018-08" db="EMBL/GenBank/DDBJ databases">
        <title>Fibrisoma montanum sp. nov., isolated from Danxia mountain soil.</title>
        <authorList>
            <person name="Huang Y."/>
        </authorList>
    </citation>
    <scope>NUCLEOTIDE SEQUENCE [LARGE SCALE GENOMIC DNA]</scope>
    <source>
        <strain evidence="3 4">HYT19</strain>
    </source>
</reference>
<feature type="domain" description="Secretion system C-terminal sorting" evidence="2">
    <location>
        <begin position="103"/>
        <end position="172"/>
    </location>
</feature>
<dbReference type="Proteomes" id="UP000283523">
    <property type="component" value="Unassembled WGS sequence"/>
</dbReference>
<feature type="signal peptide" evidence="1">
    <location>
        <begin position="1"/>
        <end position="19"/>
    </location>
</feature>
<dbReference type="InterPro" id="IPR055015">
    <property type="entry name" value="GCX_COOH"/>
</dbReference>
<keyword evidence="1" id="KW-0732">Signal</keyword>
<organism evidence="3 4">
    <name type="scientific">Fibrisoma montanum</name>
    <dbReference type="NCBI Taxonomy" id="2305895"/>
    <lineage>
        <taxon>Bacteria</taxon>
        <taxon>Pseudomonadati</taxon>
        <taxon>Bacteroidota</taxon>
        <taxon>Cytophagia</taxon>
        <taxon>Cytophagales</taxon>
        <taxon>Spirosomataceae</taxon>
        <taxon>Fibrisoma</taxon>
    </lineage>
</organism>
<sequence length="181" mass="20078">MKNLIMLVLAGLISAIAQAQDIPSQQTIRQAETAGSVRNRMAIEQISAYNTVERRAKTRYTAGRAVTLQPGFMAQAGSVFTASIGQTLANATQPEIEFSARAYPNPFQQTTTIEYTLPQAGQVSFTLVDEQGHIVQQETSSQEAGRQKLNLTSTNLTQGIYFYQIRLNNHEQRTIRLLKTQ</sequence>
<dbReference type="NCBIfam" id="NF045639">
    <property type="entry name" value="GCX_COOH"/>
    <property type="match status" value="1"/>
</dbReference>
<evidence type="ECO:0000259" key="2">
    <source>
        <dbReference type="Pfam" id="PF18962"/>
    </source>
</evidence>
<evidence type="ECO:0000256" key="1">
    <source>
        <dbReference type="SAM" id="SignalP"/>
    </source>
</evidence>
<name>A0A418MJU7_9BACT</name>
<comment type="caution">
    <text evidence="3">The sequence shown here is derived from an EMBL/GenBank/DDBJ whole genome shotgun (WGS) entry which is preliminary data.</text>
</comment>
<dbReference type="Pfam" id="PF18962">
    <property type="entry name" value="Por_Secre_tail"/>
    <property type="match status" value="1"/>
</dbReference>
<proteinExistence type="predicted"/>
<accession>A0A418MJU7</accession>
<evidence type="ECO:0000313" key="3">
    <source>
        <dbReference type="EMBL" id="RIV27768.1"/>
    </source>
</evidence>